<dbReference type="InterPro" id="IPR027266">
    <property type="entry name" value="TrmE/GcvT-like"/>
</dbReference>
<dbReference type="STRING" id="105785.A0A2J7QU66"/>
<evidence type="ECO:0000313" key="6">
    <source>
        <dbReference type="EMBL" id="PNF32127.1"/>
    </source>
</evidence>
<comment type="caution">
    <text evidence="6">The sequence shown here is derived from an EMBL/GenBank/DDBJ whole genome shotgun (WGS) entry which is preliminary data.</text>
</comment>
<keyword evidence="6" id="KW-0808">Transferase</keyword>
<dbReference type="EMBL" id="NEVH01011187">
    <property type="protein sequence ID" value="PNF32126.1"/>
    <property type="molecule type" value="Genomic_DNA"/>
</dbReference>
<feature type="domain" description="GCVT N-terminal" evidence="4">
    <location>
        <begin position="48"/>
        <end position="148"/>
    </location>
</feature>
<name>A0A2J7QU66_9NEOP</name>
<dbReference type="InParanoid" id="A0A2J7QU66"/>
<evidence type="ECO:0000256" key="2">
    <source>
        <dbReference type="ARBA" id="ARBA00022946"/>
    </source>
</evidence>
<proteinExistence type="predicted"/>
<dbReference type="EMBL" id="NEVH01011187">
    <property type="protein sequence ID" value="PNF32125.1"/>
    <property type="molecule type" value="Genomic_DNA"/>
</dbReference>
<dbReference type="OrthoDB" id="191995at2759"/>
<keyword evidence="7" id="KW-1185">Reference proteome</keyword>
<dbReference type="Pfam" id="PF01571">
    <property type="entry name" value="GCV_T"/>
    <property type="match status" value="1"/>
</dbReference>
<evidence type="ECO:0000256" key="3">
    <source>
        <dbReference type="ARBA" id="ARBA00023128"/>
    </source>
</evidence>
<dbReference type="GO" id="GO:0016740">
    <property type="term" value="F:transferase activity"/>
    <property type="evidence" value="ECO:0007669"/>
    <property type="project" value="UniProtKB-KW"/>
</dbReference>
<dbReference type="Proteomes" id="UP000235965">
    <property type="component" value="Unassembled WGS sequence"/>
</dbReference>
<reference evidence="6 7" key="1">
    <citation type="submission" date="2017-12" db="EMBL/GenBank/DDBJ databases">
        <title>Hemimetabolous genomes reveal molecular basis of termite eusociality.</title>
        <authorList>
            <person name="Harrison M.C."/>
            <person name="Jongepier E."/>
            <person name="Robertson H.M."/>
            <person name="Arning N."/>
            <person name="Bitard-Feildel T."/>
            <person name="Chao H."/>
            <person name="Childers C.P."/>
            <person name="Dinh H."/>
            <person name="Doddapaneni H."/>
            <person name="Dugan S."/>
            <person name="Gowin J."/>
            <person name="Greiner C."/>
            <person name="Han Y."/>
            <person name="Hu H."/>
            <person name="Hughes D.S.T."/>
            <person name="Huylmans A.-K."/>
            <person name="Kemena C."/>
            <person name="Kremer L.P.M."/>
            <person name="Lee S.L."/>
            <person name="Lopez-Ezquerra A."/>
            <person name="Mallet L."/>
            <person name="Monroy-Kuhn J.M."/>
            <person name="Moser A."/>
            <person name="Murali S.C."/>
            <person name="Muzny D.M."/>
            <person name="Otani S."/>
            <person name="Piulachs M.-D."/>
            <person name="Poelchau M."/>
            <person name="Qu J."/>
            <person name="Schaub F."/>
            <person name="Wada-Katsumata A."/>
            <person name="Worley K.C."/>
            <person name="Xie Q."/>
            <person name="Ylla G."/>
            <person name="Poulsen M."/>
            <person name="Gibbs R.A."/>
            <person name="Schal C."/>
            <person name="Richards S."/>
            <person name="Belles X."/>
            <person name="Korb J."/>
            <person name="Bornberg-Bauer E."/>
        </authorList>
    </citation>
    <scope>NUCLEOTIDE SEQUENCE [LARGE SCALE GENOMIC DNA]</scope>
    <source>
        <tissue evidence="6">Whole body</tissue>
    </source>
</reference>
<dbReference type="InterPro" id="IPR045179">
    <property type="entry name" value="YgfZ/GcvT"/>
</dbReference>
<dbReference type="AlphaFoldDB" id="A0A2J7QU66"/>
<dbReference type="EMBL" id="NEVH01011187">
    <property type="protein sequence ID" value="PNF32124.1"/>
    <property type="molecule type" value="Genomic_DNA"/>
</dbReference>
<dbReference type="InterPro" id="IPR006222">
    <property type="entry name" value="GCVT_N"/>
</dbReference>
<comment type="subcellular location">
    <subcellularLocation>
        <location evidence="1">Mitochondrion</location>
    </subcellularLocation>
</comment>
<dbReference type="Gene3D" id="3.30.1360.120">
    <property type="entry name" value="Probable tRNA modification gtpase trme, domain 1"/>
    <property type="match status" value="1"/>
</dbReference>
<keyword evidence="2" id="KW-0809">Transit peptide</keyword>
<evidence type="ECO:0000259" key="4">
    <source>
        <dbReference type="Pfam" id="PF01571"/>
    </source>
</evidence>
<dbReference type="FunCoup" id="A0A2J7QU66">
    <property type="interactions" value="667"/>
</dbReference>
<protein>
    <submittedName>
        <fullName evidence="6">Putative transferase CAF17, mitochondrial</fullName>
    </submittedName>
</protein>
<evidence type="ECO:0000313" key="7">
    <source>
        <dbReference type="Proteomes" id="UP000235965"/>
    </source>
</evidence>
<dbReference type="Pfam" id="PF25455">
    <property type="entry name" value="Beta-barrel_CAF17_C"/>
    <property type="match status" value="1"/>
</dbReference>
<evidence type="ECO:0000259" key="5">
    <source>
        <dbReference type="Pfam" id="PF25455"/>
    </source>
</evidence>
<accession>A0A2J7QU66</accession>
<dbReference type="PANTHER" id="PTHR22602:SF0">
    <property type="entry name" value="TRANSFERASE CAF17, MITOCHONDRIAL-RELATED"/>
    <property type="match status" value="1"/>
</dbReference>
<organism evidence="6 7">
    <name type="scientific">Cryptotermes secundus</name>
    <dbReference type="NCBI Taxonomy" id="105785"/>
    <lineage>
        <taxon>Eukaryota</taxon>
        <taxon>Metazoa</taxon>
        <taxon>Ecdysozoa</taxon>
        <taxon>Arthropoda</taxon>
        <taxon>Hexapoda</taxon>
        <taxon>Insecta</taxon>
        <taxon>Pterygota</taxon>
        <taxon>Neoptera</taxon>
        <taxon>Polyneoptera</taxon>
        <taxon>Dictyoptera</taxon>
        <taxon>Blattodea</taxon>
        <taxon>Blattoidea</taxon>
        <taxon>Termitoidae</taxon>
        <taxon>Kalotermitidae</taxon>
        <taxon>Cryptotermitinae</taxon>
        <taxon>Cryptotermes</taxon>
    </lineage>
</organism>
<dbReference type="EMBL" id="NEVH01011187">
    <property type="protein sequence ID" value="PNF32127.1"/>
    <property type="molecule type" value="Genomic_DNA"/>
</dbReference>
<dbReference type="InterPro" id="IPR057460">
    <property type="entry name" value="CAF17_C"/>
</dbReference>
<gene>
    <name evidence="6" type="primary">Iba57_3</name>
    <name evidence="6" type="ORF">B7P43_G02835</name>
</gene>
<dbReference type="NCBIfam" id="TIGR03317">
    <property type="entry name" value="ygfZ_signature"/>
    <property type="match status" value="1"/>
</dbReference>
<keyword evidence="3" id="KW-0496">Mitochondrion</keyword>
<dbReference type="InterPro" id="IPR017703">
    <property type="entry name" value="YgfZ/GCV_T_CS"/>
</dbReference>
<dbReference type="GO" id="GO:0005759">
    <property type="term" value="C:mitochondrial matrix"/>
    <property type="evidence" value="ECO:0007669"/>
    <property type="project" value="TreeGrafter"/>
</dbReference>
<dbReference type="PANTHER" id="PTHR22602">
    <property type="entry name" value="TRANSFERASE CAF17, MITOCHONDRIAL-RELATED"/>
    <property type="match status" value="1"/>
</dbReference>
<feature type="domain" description="CAF17 C-terminal" evidence="5">
    <location>
        <begin position="292"/>
        <end position="367"/>
    </location>
</feature>
<sequence>MLQMSNTMRLLLQHFSDYSLRFRSCMSKNISVTTKQKSEVVECLNSRGILRVSGKEASLFLQGLITNDMRHLEEGAQSMYTMFLNSKGRVMYDAIIYQLKEEDVFLIDCDKSAVSHLQRHLKVYRVRRKIDIENMEDKLKVWVVFDPKLAESDESDTDVNKIKTVHKGQIISPTIESAINESVINDLTKKRDDILICRDPRLSTLGVRIVAPAGEDISLQRGKGESVYQGMKLCYRAFRYKLGIGEGVNDLPPENCFPLEANGDYLHGVSFHKGCYIGQELTARTHHTGVVRKRLMPIIFETVPQTEFDVNTPIQVPSGSSKVSLGKLRGIEGSVGLALLRIAESLDVPRLKILDVTAKTMKPRWWPHEAPKERIFSGKG</sequence>
<dbReference type="GO" id="GO:0016226">
    <property type="term" value="P:iron-sulfur cluster assembly"/>
    <property type="evidence" value="ECO:0007669"/>
    <property type="project" value="TreeGrafter"/>
</dbReference>
<dbReference type="SUPFAM" id="SSF103025">
    <property type="entry name" value="Folate-binding domain"/>
    <property type="match status" value="1"/>
</dbReference>
<evidence type="ECO:0000256" key="1">
    <source>
        <dbReference type="ARBA" id="ARBA00004173"/>
    </source>
</evidence>